<feature type="domain" description="Cation efflux protein transmembrane" evidence="6">
    <location>
        <begin position="15"/>
        <end position="58"/>
    </location>
</feature>
<keyword evidence="2 5" id="KW-0812">Transmembrane</keyword>
<dbReference type="GO" id="GO:0016020">
    <property type="term" value="C:membrane"/>
    <property type="evidence" value="ECO:0007669"/>
    <property type="project" value="UniProtKB-SubCell"/>
</dbReference>
<dbReference type="InterPro" id="IPR058533">
    <property type="entry name" value="Cation_efflux_TM"/>
</dbReference>
<dbReference type="Pfam" id="PF01545">
    <property type="entry name" value="Cation_efflux"/>
    <property type="match status" value="1"/>
</dbReference>
<gene>
    <name evidence="7" type="ORF">B0188_00145</name>
</gene>
<dbReference type="InterPro" id="IPR027469">
    <property type="entry name" value="Cation_efflux_TMD_sf"/>
</dbReference>
<dbReference type="SUPFAM" id="SSF161111">
    <property type="entry name" value="Cation efflux protein transmembrane domain-like"/>
    <property type="match status" value="1"/>
</dbReference>
<evidence type="ECO:0000256" key="3">
    <source>
        <dbReference type="ARBA" id="ARBA00022989"/>
    </source>
</evidence>
<dbReference type="Gene3D" id="1.20.1510.10">
    <property type="entry name" value="Cation efflux protein transmembrane domain"/>
    <property type="match status" value="1"/>
</dbReference>
<dbReference type="EMBL" id="MUYB01000001">
    <property type="protein sequence ID" value="OOS07527.1"/>
    <property type="molecule type" value="Genomic_DNA"/>
</dbReference>
<comment type="subcellular location">
    <subcellularLocation>
        <location evidence="1">Membrane</location>
        <topology evidence="1">Multi-pass membrane protein</topology>
    </subcellularLocation>
</comment>
<dbReference type="Proteomes" id="UP000190023">
    <property type="component" value="Unassembled WGS sequence"/>
</dbReference>
<evidence type="ECO:0000256" key="5">
    <source>
        <dbReference type="SAM" id="Phobius"/>
    </source>
</evidence>
<evidence type="ECO:0000259" key="6">
    <source>
        <dbReference type="Pfam" id="PF01545"/>
    </source>
</evidence>
<dbReference type="AlphaFoldDB" id="A0A1T0BBN2"/>
<keyword evidence="3 5" id="KW-1133">Transmembrane helix</keyword>
<sequence>MSNLYSQQVKNAAHFAILTALILILVKGFAWWRTDSMAMLASIADSVLDLFSALMSMWIL</sequence>
<comment type="caution">
    <text evidence="7">The sequence shown here is derived from an EMBL/GenBank/DDBJ whole genome shotgun (WGS) entry which is preliminary data.</text>
</comment>
<proteinExistence type="predicted"/>
<evidence type="ECO:0000313" key="8">
    <source>
        <dbReference type="Proteomes" id="UP000190023"/>
    </source>
</evidence>
<evidence type="ECO:0000256" key="1">
    <source>
        <dbReference type="ARBA" id="ARBA00004141"/>
    </source>
</evidence>
<organism evidence="7 8">
    <name type="scientific">[Haemophilus] felis</name>
    <dbReference type="NCBI Taxonomy" id="123822"/>
    <lineage>
        <taxon>Bacteria</taxon>
        <taxon>Pseudomonadati</taxon>
        <taxon>Pseudomonadota</taxon>
        <taxon>Gammaproteobacteria</taxon>
        <taxon>Pasteurellales</taxon>
        <taxon>Pasteurellaceae</taxon>
    </lineage>
</organism>
<protein>
    <recommendedName>
        <fullName evidence="6">Cation efflux protein transmembrane domain-containing protein</fullName>
    </recommendedName>
</protein>
<dbReference type="STRING" id="123822.B0188_00145"/>
<evidence type="ECO:0000313" key="7">
    <source>
        <dbReference type="EMBL" id="OOS07527.1"/>
    </source>
</evidence>
<name>A0A1T0BBN2_9PAST</name>
<dbReference type="OrthoDB" id="9806522at2"/>
<keyword evidence="8" id="KW-1185">Reference proteome</keyword>
<keyword evidence="4 5" id="KW-0472">Membrane</keyword>
<feature type="transmembrane region" description="Helical" evidence="5">
    <location>
        <begin position="12"/>
        <end position="32"/>
    </location>
</feature>
<reference evidence="7 8" key="1">
    <citation type="submission" date="2017-02" db="EMBL/GenBank/DDBJ databases">
        <title>Draft genome sequence of Haemophilus felis CCUG 31170 type strain.</title>
        <authorList>
            <person name="Engstrom-Jakobsson H."/>
            <person name="Salva-Serra F."/>
            <person name="Thorell K."/>
            <person name="Gonzales-Siles L."/>
            <person name="Karlsson R."/>
            <person name="Boulund F."/>
            <person name="Engstrand L."/>
            <person name="Kristiansson E."/>
            <person name="Moore E."/>
        </authorList>
    </citation>
    <scope>NUCLEOTIDE SEQUENCE [LARGE SCALE GENOMIC DNA]</scope>
    <source>
        <strain evidence="7 8">CCUG 31170</strain>
    </source>
</reference>
<evidence type="ECO:0000256" key="4">
    <source>
        <dbReference type="ARBA" id="ARBA00023136"/>
    </source>
</evidence>
<evidence type="ECO:0000256" key="2">
    <source>
        <dbReference type="ARBA" id="ARBA00022692"/>
    </source>
</evidence>
<accession>A0A1T0BBN2</accession>